<feature type="compositionally biased region" description="Low complexity" evidence="2">
    <location>
        <begin position="80"/>
        <end position="89"/>
    </location>
</feature>
<feature type="region of interest" description="Disordered" evidence="2">
    <location>
        <begin position="213"/>
        <end position="234"/>
    </location>
</feature>
<feature type="region of interest" description="Disordered" evidence="2">
    <location>
        <begin position="1"/>
        <end position="62"/>
    </location>
</feature>
<feature type="compositionally biased region" description="Low complexity" evidence="2">
    <location>
        <begin position="619"/>
        <end position="631"/>
    </location>
</feature>
<feature type="compositionally biased region" description="Low complexity" evidence="2">
    <location>
        <begin position="164"/>
        <end position="175"/>
    </location>
</feature>
<dbReference type="EMBL" id="JALLBG020000092">
    <property type="protein sequence ID" value="KAL3765751.1"/>
    <property type="molecule type" value="Genomic_DNA"/>
</dbReference>
<reference evidence="3 4" key="1">
    <citation type="submission" date="2024-10" db="EMBL/GenBank/DDBJ databases">
        <title>Updated reference genomes for cyclostephanoid diatoms.</title>
        <authorList>
            <person name="Roberts W.R."/>
            <person name="Alverson A.J."/>
        </authorList>
    </citation>
    <scope>NUCLEOTIDE SEQUENCE [LARGE SCALE GENOMIC DNA]</scope>
    <source>
        <strain evidence="3 4">AJA232-27</strain>
    </source>
</reference>
<feature type="region of interest" description="Disordered" evidence="2">
    <location>
        <begin position="565"/>
        <end position="613"/>
    </location>
</feature>
<feature type="region of interest" description="Disordered" evidence="2">
    <location>
        <begin position="619"/>
        <end position="638"/>
    </location>
</feature>
<feature type="compositionally biased region" description="Polar residues" evidence="2">
    <location>
        <begin position="593"/>
        <end position="613"/>
    </location>
</feature>
<dbReference type="AlphaFoldDB" id="A0ABD3MNY8"/>
<evidence type="ECO:0000313" key="3">
    <source>
        <dbReference type="EMBL" id="KAL3765751.1"/>
    </source>
</evidence>
<feature type="compositionally biased region" description="Low complexity" evidence="2">
    <location>
        <begin position="24"/>
        <end position="56"/>
    </location>
</feature>
<sequence>MTAATILSPPNPRSTSGGGGGGSATASATATAAGSSTLGSTNSKRSQSSQQQQQQQHPDHAAAAVDLIRNLDKALLGMNAAARSASDNAARARRNARVAGEVARRYGGGKKMKVPPGQQILHQHDDDEQDNVDSGSDNALLEKTRERRSVARMAAEARHRRENPMAMVSASSPSSPLRSIVFETSLFAAEEDADAADDHPTHVEAAVVGDEAECNDSIPTSEMIAGTERGVSPEKYQDAYVPTQVEATVGDDNEAACNDPFPDRLASEMIEGIERGVSQDNFEDAMDHHEDDDFGAQFNDAENGGDLPHANNYDHHNDKHHQYSYYTQQQNIQGQQQDEVMYDQEGGGNGTDVPIHNQHQQQYYDNGGYYYPNQTMQNEHPQSQPVAVPTTVPSPLNTHVQSTNTSRIEDSHVEDVLSLSLELERVRSQHATTVQKLAEATSQISTLKSQNDHLRDELTTLHSQLESHNERSIAQMEQLQVEQYKSKAAEEDALEALELAKESQSKKDEYEMWLYQCLEELDLWKGRCMEWEAKYKNEQMGQDDDVVAVEPKKVVRFKQNVEEDLCYPPPAHGRAAISTPRPPPLPPYDSGENKTSPSFSSPEGSTPNHSIQLFTPTSSAAATATTTTPSSLDDATPLSKSTAIASGRALLYHASVMSSSSSPSSSSTSPSPYKQHGLSPHPRMQAYDLLKKSAETRRLLRERLTPGRLGGRQHGIPLPKHIHSSLSLNTDGFASRQGAACKAVGRAIRESGERLKLNGIWWSSRNGTNDDDNNGLVPREDDVGEGTTSTALALTTYNNESSSSMKTVAELESMVQEYCGRVENTIGQQQRKIDELLAFCDHLEKGVVDMPSS</sequence>
<organism evidence="3 4">
    <name type="scientific">Discostella pseudostelligera</name>
    <dbReference type="NCBI Taxonomy" id="259834"/>
    <lineage>
        <taxon>Eukaryota</taxon>
        <taxon>Sar</taxon>
        <taxon>Stramenopiles</taxon>
        <taxon>Ochrophyta</taxon>
        <taxon>Bacillariophyta</taxon>
        <taxon>Coscinodiscophyceae</taxon>
        <taxon>Thalassiosirophycidae</taxon>
        <taxon>Stephanodiscales</taxon>
        <taxon>Stephanodiscaceae</taxon>
        <taxon>Discostella</taxon>
    </lineage>
</organism>
<evidence type="ECO:0000256" key="1">
    <source>
        <dbReference type="SAM" id="Coils"/>
    </source>
</evidence>
<name>A0ABD3MNY8_9STRA</name>
<evidence type="ECO:0000313" key="4">
    <source>
        <dbReference type="Proteomes" id="UP001530293"/>
    </source>
</evidence>
<feature type="region of interest" description="Disordered" evidence="2">
    <location>
        <begin position="658"/>
        <end position="681"/>
    </location>
</feature>
<feature type="compositionally biased region" description="Low complexity" evidence="2">
    <location>
        <begin position="658"/>
        <end position="672"/>
    </location>
</feature>
<protein>
    <submittedName>
        <fullName evidence="3">Uncharacterized protein</fullName>
    </submittedName>
</protein>
<evidence type="ECO:0000256" key="2">
    <source>
        <dbReference type="SAM" id="MobiDB-lite"/>
    </source>
</evidence>
<gene>
    <name evidence="3" type="ORF">ACHAWU_009719</name>
</gene>
<feature type="region of interest" description="Disordered" evidence="2">
    <location>
        <begin position="285"/>
        <end position="308"/>
    </location>
</feature>
<proteinExistence type="predicted"/>
<dbReference type="Proteomes" id="UP001530293">
    <property type="component" value="Unassembled WGS sequence"/>
</dbReference>
<feature type="compositionally biased region" description="Basic and acidic residues" evidence="2">
    <location>
        <begin position="140"/>
        <end position="163"/>
    </location>
</feature>
<feature type="coiled-coil region" evidence="1">
    <location>
        <begin position="437"/>
        <end position="507"/>
    </location>
</feature>
<keyword evidence="4" id="KW-1185">Reference proteome</keyword>
<feature type="region of interest" description="Disordered" evidence="2">
    <location>
        <begin position="80"/>
        <end position="175"/>
    </location>
</feature>
<keyword evidence="1" id="KW-0175">Coiled coil</keyword>
<comment type="caution">
    <text evidence="3">The sequence shown here is derived from an EMBL/GenBank/DDBJ whole genome shotgun (WGS) entry which is preliminary data.</text>
</comment>
<accession>A0ABD3MNY8</accession>